<keyword evidence="2" id="KW-0812">Transmembrane</keyword>
<accession>A0A286GGE0</accession>
<dbReference type="RefSeq" id="WP_097279022.1">
    <property type="nucleotide sequence ID" value="NZ_OCNJ01000004.1"/>
</dbReference>
<feature type="transmembrane region" description="Helical" evidence="2">
    <location>
        <begin position="355"/>
        <end position="381"/>
    </location>
</feature>
<name>A0A286GGE0_9PROT</name>
<gene>
    <name evidence="3" type="ORF">SAMN05421508_10445</name>
</gene>
<keyword evidence="4" id="KW-1185">Reference proteome</keyword>
<evidence type="ECO:0000256" key="2">
    <source>
        <dbReference type="SAM" id="Phobius"/>
    </source>
</evidence>
<feature type="transmembrane region" description="Helical" evidence="2">
    <location>
        <begin position="316"/>
        <end position="349"/>
    </location>
</feature>
<dbReference type="AlphaFoldDB" id="A0A286GGE0"/>
<proteinExistence type="predicted"/>
<dbReference type="EMBL" id="OCNJ01000004">
    <property type="protein sequence ID" value="SOD94591.1"/>
    <property type="molecule type" value="Genomic_DNA"/>
</dbReference>
<evidence type="ECO:0000313" key="3">
    <source>
        <dbReference type="EMBL" id="SOD94591.1"/>
    </source>
</evidence>
<keyword evidence="2" id="KW-0472">Membrane</keyword>
<keyword evidence="2" id="KW-1133">Transmembrane helix</keyword>
<evidence type="ECO:0000313" key="4">
    <source>
        <dbReference type="Proteomes" id="UP000219621"/>
    </source>
</evidence>
<reference evidence="3 4" key="1">
    <citation type="submission" date="2017-09" db="EMBL/GenBank/DDBJ databases">
        <authorList>
            <person name="Ehlers B."/>
            <person name="Leendertz F.H."/>
        </authorList>
    </citation>
    <scope>NUCLEOTIDE SEQUENCE [LARGE SCALE GENOMIC DNA]</scope>
    <source>
        <strain evidence="3 4">USBA 140</strain>
    </source>
</reference>
<dbReference type="Proteomes" id="UP000219621">
    <property type="component" value="Unassembled WGS sequence"/>
</dbReference>
<protein>
    <submittedName>
        <fullName evidence="3">Uncharacterized protein</fullName>
    </submittedName>
</protein>
<feature type="coiled-coil region" evidence="1">
    <location>
        <begin position="455"/>
        <end position="489"/>
    </location>
</feature>
<organism evidence="3 4">
    <name type="scientific">Caenispirillum bisanense</name>
    <dbReference type="NCBI Taxonomy" id="414052"/>
    <lineage>
        <taxon>Bacteria</taxon>
        <taxon>Pseudomonadati</taxon>
        <taxon>Pseudomonadota</taxon>
        <taxon>Alphaproteobacteria</taxon>
        <taxon>Rhodospirillales</taxon>
        <taxon>Novispirillaceae</taxon>
        <taxon>Caenispirillum</taxon>
    </lineage>
</organism>
<evidence type="ECO:0000256" key="1">
    <source>
        <dbReference type="SAM" id="Coils"/>
    </source>
</evidence>
<keyword evidence="1" id="KW-0175">Coiled coil</keyword>
<sequence length="607" mass="64752">MQLPSELTAVTWNPGARVCDFVFNGDGGVRAALEALAKGMKAVAWSDFDPDTAQRLAPKRGSGWVRGTLDSLNGGPIAKQTAALVKDLQRLETLAGQQRDRIGSQIVRHSPVLADTSKALDGIGTAAATMAATIESRILLARKDLKRILDDQEALEIHTGSGAAFDSADPSAVGLVPGNQSVIFAETLKFKQTKYLECDPMSVEVRVAFLSDKDPRHRGALEVMKIRTKQRVAELVAAINEGIVHFDKTLAKKIDKGEITDKREIADMVVAANVMVKQAVLTFEQGVPADLEKAFLADKLLGKKLKTRKKLAVAKAVGGAIIATAVALAAIAASGVGIAASVTGAVATFGGLSPLVIASICVSAVGILGTAAGAVGAWVNVYQKAQRNENMAEKKLLSTYSDLRTYLDKKAKAQQKGGLSKLASDAQNLVKGYAKTCEKAKVEHWMHCQRMVENISDLEVKIADLAKGKAEAEKKLGEAAAKLAKSSTKDPKAEALAKATRKELAQIQGLVDKIDDERGKLAAIQKAVLERLERKMEFHAELEKLIREANAGKDVQLTKVDAAWGRITKAVDDLKPVIAAAKTIGGHIAKIYSGLKLVEKNMRALQA</sequence>